<keyword evidence="1" id="KW-1185">Reference proteome</keyword>
<evidence type="ECO:0000313" key="2">
    <source>
        <dbReference type="WBParaSite" id="nRc.2.0.1.t00406-RA"/>
    </source>
</evidence>
<proteinExistence type="predicted"/>
<reference evidence="2" key="1">
    <citation type="submission" date="2022-11" db="UniProtKB">
        <authorList>
            <consortium name="WormBaseParasite"/>
        </authorList>
    </citation>
    <scope>IDENTIFICATION</scope>
</reference>
<name>A0A915HGI0_ROMCU</name>
<protein>
    <submittedName>
        <fullName evidence="2">Uncharacterized protein</fullName>
    </submittedName>
</protein>
<dbReference type="AlphaFoldDB" id="A0A915HGI0"/>
<dbReference type="Proteomes" id="UP000887565">
    <property type="component" value="Unplaced"/>
</dbReference>
<sequence length="44" mass="5129">MLGKKNNDNEEELDFKRRYLVVAVIPHLCKFGELDKATIPPEKE</sequence>
<evidence type="ECO:0000313" key="1">
    <source>
        <dbReference type="Proteomes" id="UP000887565"/>
    </source>
</evidence>
<dbReference type="WBParaSite" id="nRc.2.0.1.t00406-RA">
    <property type="protein sequence ID" value="nRc.2.0.1.t00406-RA"/>
    <property type="gene ID" value="nRc.2.0.1.g00406"/>
</dbReference>
<accession>A0A915HGI0</accession>
<organism evidence="1 2">
    <name type="scientific">Romanomermis culicivorax</name>
    <name type="common">Nematode worm</name>
    <dbReference type="NCBI Taxonomy" id="13658"/>
    <lineage>
        <taxon>Eukaryota</taxon>
        <taxon>Metazoa</taxon>
        <taxon>Ecdysozoa</taxon>
        <taxon>Nematoda</taxon>
        <taxon>Enoplea</taxon>
        <taxon>Dorylaimia</taxon>
        <taxon>Mermithida</taxon>
        <taxon>Mermithoidea</taxon>
        <taxon>Mermithidae</taxon>
        <taxon>Romanomermis</taxon>
    </lineage>
</organism>